<protein>
    <submittedName>
        <fullName evidence="2">Uncharacterized protein</fullName>
    </submittedName>
</protein>
<keyword evidence="1" id="KW-1133">Transmembrane helix</keyword>
<sequence>MLQKSIKQLKIKFIIIIKLLIDAVFIAVYRLKFNLYALLA</sequence>
<name>K7YH91_9PROT</name>
<organism evidence="2 3">
    <name type="scientific">Candidatus Endolissoclinum faulkneri L2</name>
    <dbReference type="NCBI Taxonomy" id="1193729"/>
    <lineage>
        <taxon>Bacteria</taxon>
        <taxon>Pseudomonadati</taxon>
        <taxon>Pseudomonadota</taxon>
        <taxon>Alphaproteobacteria</taxon>
        <taxon>Rhodospirillales</taxon>
        <taxon>Rhodospirillaceae</taxon>
        <taxon>Candidatus Endolissoclinum</taxon>
    </lineage>
</organism>
<evidence type="ECO:0000313" key="2">
    <source>
        <dbReference type="EMBL" id="AFX98915.1"/>
    </source>
</evidence>
<reference evidence="2 3" key="1">
    <citation type="journal article" date="2012" name="Proc. Natl. Acad. Sci. U.S.A.">
        <title>Genome streamlining and chemical defense in a coral reef symbiosis.</title>
        <authorList>
            <person name="Kwan J.C."/>
            <person name="Donia M.S."/>
            <person name="Han A.W."/>
            <person name="Hirose E."/>
            <person name="Haygood M.G."/>
            <person name="Schmidt E.W."/>
        </authorList>
    </citation>
    <scope>NUCLEOTIDE SEQUENCE [LARGE SCALE GENOMIC DNA]</scope>
    <source>
        <strain evidence="2 3">L2</strain>
    </source>
</reference>
<evidence type="ECO:0000313" key="3">
    <source>
        <dbReference type="Proteomes" id="UP000010077"/>
    </source>
</evidence>
<dbReference type="Proteomes" id="UP000010077">
    <property type="component" value="Chromosome"/>
</dbReference>
<keyword evidence="1" id="KW-0472">Membrane</keyword>
<keyword evidence="1" id="KW-0812">Transmembrane</keyword>
<dbReference type="KEGG" id="thal:A1OE_728"/>
<feature type="transmembrane region" description="Helical" evidence="1">
    <location>
        <begin position="12"/>
        <end position="31"/>
    </location>
</feature>
<dbReference type="EMBL" id="CP003539">
    <property type="protein sequence ID" value="AFX98915.1"/>
    <property type="molecule type" value="Genomic_DNA"/>
</dbReference>
<proteinExistence type="predicted"/>
<keyword evidence="3" id="KW-1185">Reference proteome</keyword>
<gene>
    <name evidence="2" type="ORF">A1OE_728</name>
</gene>
<dbReference type="HOGENOM" id="CLU_3286547_0_0_5"/>
<evidence type="ECO:0000256" key="1">
    <source>
        <dbReference type="SAM" id="Phobius"/>
    </source>
</evidence>
<dbReference type="AlphaFoldDB" id="K7YH91"/>
<accession>K7YH91</accession>